<accession>A0A158E8M6</accession>
<dbReference type="EMBL" id="FCNX02000029">
    <property type="protein sequence ID" value="SAL03103.1"/>
    <property type="molecule type" value="Genomic_DNA"/>
</dbReference>
<comment type="caution">
    <text evidence="2">The sequence shown here is derived from an EMBL/GenBank/DDBJ whole genome shotgun (WGS) entry which is preliminary data.</text>
</comment>
<organism evidence="2 3">
    <name type="scientific">Caballeronia fortuita</name>
    <dbReference type="NCBI Taxonomy" id="1777138"/>
    <lineage>
        <taxon>Bacteria</taxon>
        <taxon>Pseudomonadati</taxon>
        <taxon>Pseudomonadota</taxon>
        <taxon>Betaproteobacteria</taxon>
        <taxon>Burkholderiales</taxon>
        <taxon>Burkholderiaceae</taxon>
        <taxon>Caballeronia</taxon>
    </lineage>
</organism>
<dbReference type="STRING" id="1777138.AWB77_06707"/>
<evidence type="ECO:0000313" key="2">
    <source>
        <dbReference type="EMBL" id="SAL03103.1"/>
    </source>
</evidence>
<feature type="domain" description="Putative tail fiber protein gp53-like C-terminal" evidence="1">
    <location>
        <begin position="343"/>
        <end position="434"/>
    </location>
</feature>
<dbReference type="OrthoDB" id="9810174at2"/>
<evidence type="ECO:0000313" key="3">
    <source>
        <dbReference type="Proteomes" id="UP000054903"/>
    </source>
</evidence>
<keyword evidence="3" id="KW-1185">Reference proteome</keyword>
<protein>
    <recommendedName>
        <fullName evidence="1">Putative tail fiber protein gp53-like C-terminal domain-containing protein</fullName>
    </recommendedName>
</protein>
<sequence length="434" mass="44343">MANQPEADQYDAGVYQLEQTDPVLAGLGGITNKPLLNLANRTKYLYQRIQEILGVNKGYSVAGGTANAITAIYTPAITTVVDGMVLRFKGTAANTGPATFTPNSATIAAQAIYGMDHAPLLGGEIVVNGECEVQFDAALNSGAGAWVLVRNSGGSRNGITAAISDYTNRYATTKFVLNQASSNLPQSMTAAGAVGTSASFSREDHVHPQVGVTPALGDNSLSLATTEFVQRLAGNFQACQSITGSITLALAQSGMFFELAAGTYTVTLPAPTTKNLRYTLYGAASGVAATLATPSGSIYCAGVARSSMALGGFVVLDLISDGGNWVAFNAGPTVSLSNSGYQKLPSGLIIQWAQAACAAGATTTTAFPIAFPTACLNVAGSGYQAAGNQQAYAVVNGKTAANFTWNAFLAAGGSAPTLAATGGAVQMWYIAIGY</sequence>
<evidence type="ECO:0000259" key="1">
    <source>
        <dbReference type="Pfam" id="PF21882"/>
    </source>
</evidence>
<dbReference type="RefSeq" id="WP_061138666.1">
    <property type="nucleotide sequence ID" value="NZ_FCNX02000029.1"/>
</dbReference>
<proteinExistence type="predicted"/>
<dbReference type="Pfam" id="PF21882">
    <property type="entry name" value="Gp53-like_C"/>
    <property type="match status" value="1"/>
</dbReference>
<dbReference type="Proteomes" id="UP000054903">
    <property type="component" value="Unassembled WGS sequence"/>
</dbReference>
<name>A0A158E8M6_9BURK</name>
<dbReference type="AlphaFoldDB" id="A0A158E8M6"/>
<reference evidence="2" key="1">
    <citation type="submission" date="2016-01" db="EMBL/GenBank/DDBJ databases">
        <authorList>
            <person name="Peeters C."/>
        </authorList>
    </citation>
    <scope>NUCLEOTIDE SEQUENCE</scope>
    <source>
        <strain evidence="2">LMG 29320</strain>
    </source>
</reference>
<dbReference type="InterPro" id="IPR054075">
    <property type="entry name" value="Gp53-like_C"/>
</dbReference>
<gene>
    <name evidence="2" type="ORF">AWB77_06707</name>
</gene>
<dbReference type="Gene3D" id="2.60.40.3940">
    <property type="match status" value="1"/>
</dbReference>